<evidence type="ECO:0000313" key="7">
    <source>
        <dbReference type="Proteomes" id="UP000606991"/>
    </source>
</evidence>
<dbReference type="Proteomes" id="UP000606991">
    <property type="component" value="Unassembled WGS sequence"/>
</dbReference>
<keyword evidence="1" id="KW-0378">Hydrolase</keyword>
<feature type="domain" description="Mannosyl-glycoprotein endo-beta-N-acetylglucosamidase-like" evidence="3">
    <location>
        <begin position="272"/>
        <end position="397"/>
    </location>
</feature>
<dbReference type="InterPro" id="IPR051056">
    <property type="entry name" value="Glycosyl_Hydrolase_73"/>
</dbReference>
<dbReference type="EMBL" id="JAEKNS010000074">
    <property type="protein sequence ID" value="MBJ7594579.1"/>
    <property type="molecule type" value="Genomic_DNA"/>
</dbReference>
<evidence type="ECO:0000313" key="4">
    <source>
        <dbReference type="EMBL" id="MBJ7594579.1"/>
    </source>
</evidence>
<dbReference type="GO" id="GO:0004040">
    <property type="term" value="F:amidase activity"/>
    <property type="evidence" value="ECO:0007669"/>
    <property type="project" value="InterPro"/>
</dbReference>
<dbReference type="InterPro" id="IPR002901">
    <property type="entry name" value="MGlyc_endo_b_GlcNAc-like_dom"/>
</dbReference>
<dbReference type="EMBL" id="QHBU01000280">
    <property type="protein sequence ID" value="PZR77879.1"/>
    <property type="molecule type" value="Genomic_DNA"/>
</dbReference>
<accession>A0A934JV84</accession>
<proteinExistence type="predicted"/>
<dbReference type="PANTHER" id="PTHR33308:SF9">
    <property type="entry name" value="PEPTIDOGLYCAN HYDROLASE FLGJ"/>
    <property type="match status" value="1"/>
</dbReference>
<reference evidence="5" key="2">
    <citation type="submission" date="2018-05" db="EMBL/GenBank/DDBJ databases">
        <authorList>
            <person name="Ferrari B."/>
        </authorList>
    </citation>
    <scope>NUCLEOTIDE SEQUENCE</scope>
    <source>
        <strain evidence="5">RRmetagenome_bin12</strain>
    </source>
</reference>
<sequence length="397" mass="40464">MHLCVRRRAFAVGLLATALTAIALPARAASPPSVSTAQQNLAQAQQKAHQAGTALGAAQQQLAGAQAQLAAVQARVVSLDAAVTADTARVTRLDEQVRADKTQLAGYVRSVYKSGGSEGALAYIIGSSTIADVFQRAAELDRVNQAGKVLLARIAAAQAAAAQALSEATTARQQAQVAAQQAATAEAVVAVENDQLQAVAIAASSQVTTAQHQLSAAQAAAAAQARAAASAAAAAQAAARQTGVVFTPVAGPAFTVDTDLTKPSGETAAKLDSFLSGSALAGLGASFMSAETTYHVSARYFVAHAILESAWATSAIAHDKHNLFGYGANDANPYGDAVSFASFEACIQFVAQKVAQNYLSPSGAFYHGATLRGMNVDYASDPLWASKIARIAGTIPD</sequence>
<feature type="signal peptide" evidence="2">
    <location>
        <begin position="1"/>
        <end position="28"/>
    </location>
</feature>
<comment type="caution">
    <text evidence="5">The sequence shown here is derived from an EMBL/GenBank/DDBJ whole genome shotgun (WGS) entry which is preliminary data.</text>
</comment>
<dbReference type="Gene3D" id="6.10.250.3150">
    <property type="match status" value="1"/>
</dbReference>
<feature type="chain" id="PRO_5016106039" evidence="2">
    <location>
        <begin position="29"/>
        <end position="397"/>
    </location>
</feature>
<dbReference type="PANTHER" id="PTHR33308">
    <property type="entry name" value="PEPTIDOGLYCAN HYDROLASE FLGJ"/>
    <property type="match status" value="1"/>
</dbReference>
<gene>
    <name evidence="5" type="ORF">DLM65_14645</name>
    <name evidence="4" type="ORF">JF886_06890</name>
</gene>
<reference evidence="4 7" key="3">
    <citation type="submission" date="2020-10" db="EMBL/GenBank/DDBJ databases">
        <title>Ca. Dormibacterota MAGs.</title>
        <authorList>
            <person name="Montgomery K."/>
        </authorList>
    </citation>
    <scope>NUCLEOTIDE SEQUENCE [LARGE SCALE GENOMIC DNA]</scope>
    <source>
        <strain evidence="4">SC8812_S17_18</strain>
    </source>
</reference>
<dbReference type="Pfam" id="PF01832">
    <property type="entry name" value="Glucosaminidase"/>
    <property type="match status" value="1"/>
</dbReference>
<evidence type="ECO:0000259" key="3">
    <source>
        <dbReference type="SMART" id="SM00047"/>
    </source>
</evidence>
<accession>A0A2W5YY34</accession>
<dbReference type="AlphaFoldDB" id="A0A2W5YY34"/>
<dbReference type="Gene3D" id="1.10.530.10">
    <property type="match status" value="1"/>
</dbReference>
<evidence type="ECO:0000313" key="6">
    <source>
        <dbReference type="Proteomes" id="UP000248724"/>
    </source>
</evidence>
<evidence type="ECO:0000313" key="5">
    <source>
        <dbReference type="EMBL" id="PZR77879.1"/>
    </source>
</evidence>
<keyword evidence="2" id="KW-0732">Signal</keyword>
<organism evidence="5 6">
    <name type="scientific">Candidatus Aeolococcus gillhamiae</name>
    <dbReference type="NCBI Taxonomy" id="3127015"/>
    <lineage>
        <taxon>Bacteria</taxon>
        <taxon>Bacillati</taxon>
        <taxon>Candidatus Dormiibacterota</taxon>
        <taxon>Candidatus Dormibacteria</taxon>
        <taxon>Candidatus Aeolococcales</taxon>
        <taxon>Candidatus Aeolococcaceae</taxon>
        <taxon>Candidatus Aeolococcus</taxon>
    </lineage>
</organism>
<dbReference type="Proteomes" id="UP000248724">
    <property type="component" value="Unassembled WGS sequence"/>
</dbReference>
<dbReference type="RefSeq" id="WP_337310901.1">
    <property type="nucleotide sequence ID" value="NZ_JAEKNS010000074.1"/>
</dbReference>
<reference evidence="5 6" key="1">
    <citation type="journal article" date="2017" name="Nature">
        <title>Atmospheric trace gases support primary production in Antarctic desert surface soil.</title>
        <authorList>
            <person name="Ji M."/>
            <person name="Greening C."/>
            <person name="Vanwonterghem I."/>
            <person name="Carere C.R."/>
            <person name="Bay S.K."/>
            <person name="Steen J.A."/>
            <person name="Montgomery K."/>
            <person name="Lines T."/>
            <person name="Beardall J."/>
            <person name="van Dorst J."/>
            <person name="Snape I."/>
            <person name="Stott M.B."/>
            <person name="Hugenholtz P."/>
            <person name="Ferrari B.C."/>
        </authorList>
    </citation>
    <scope>NUCLEOTIDE SEQUENCE [LARGE SCALE GENOMIC DNA]</scope>
    <source>
        <strain evidence="5">RRmetagenome_bin12</strain>
    </source>
</reference>
<evidence type="ECO:0000256" key="1">
    <source>
        <dbReference type="ARBA" id="ARBA00022801"/>
    </source>
</evidence>
<protein>
    <submittedName>
        <fullName evidence="4">Glucosaminidase domain-containing protein</fullName>
    </submittedName>
</protein>
<evidence type="ECO:0000256" key="2">
    <source>
        <dbReference type="SAM" id="SignalP"/>
    </source>
</evidence>
<name>A0A2W5YY34_9BACT</name>
<dbReference type="SMART" id="SM00047">
    <property type="entry name" value="LYZ2"/>
    <property type="match status" value="1"/>
</dbReference>